<dbReference type="InterPro" id="IPR005119">
    <property type="entry name" value="LysR_subst-bd"/>
</dbReference>
<dbReference type="EMBL" id="AP027728">
    <property type="protein sequence ID" value="BDZ40054.1"/>
    <property type="molecule type" value="Genomic_DNA"/>
</dbReference>
<proteinExistence type="predicted"/>
<evidence type="ECO:0000313" key="3">
    <source>
        <dbReference type="Proteomes" id="UP001321543"/>
    </source>
</evidence>
<dbReference type="Proteomes" id="UP001321543">
    <property type="component" value="Chromosome"/>
</dbReference>
<feature type="domain" description="LysR substrate-binding" evidence="1">
    <location>
        <begin position="6"/>
        <end position="95"/>
    </location>
</feature>
<dbReference type="SUPFAM" id="SSF53850">
    <property type="entry name" value="Periplasmic binding protein-like II"/>
    <property type="match status" value="1"/>
</dbReference>
<evidence type="ECO:0000313" key="2">
    <source>
        <dbReference type="EMBL" id="BDZ40054.1"/>
    </source>
</evidence>
<reference evidence="3" key="1">
    <citation type="journal article" date="2019" name="Int. J. Syst. Evol. Microbiol.">
        <title>The Global Catalogue of Microorganisms (GCM) 10K type strain sequencing project: providing services to taxonomists for standard genome sequencing and annotation.</title>
        <authorList>
            <consortium name="The Broad Institute Genomics Platform"/>
            <consortium name="The Broad Institute Genome Sequencing Center for Infectious Disease"/>
            <person name="Wu L."/>
            <person name="Ma J."/>
        </authorList>
    </citation>
    <scope>NUCLEOTIDE SEQUENCE [LARGE SCALE GENOMIC DNA]</scope>
    <source>
        <strain evidence="3">NBRC 106310</strain>
    </source>
</reference>
<evidence type="ECO:0000259" key="1">
    <source>
        <dbReference type="Pfam" id="PF03466"/>
    </source>
</evidence>
<gene>
    <name evidence="2" type="ORF">GCM10025863_26680</name>
</gene>
<dbReference type="Pfam" id="PF03466">
    <property type="entry name" value="LysR_substrate"/>
    <property type="match status" value="1"/>
</dbReference>
<name>A0ABM8FWG1_9MICO</name>
<keyword evidence="3" id="KW-1185">Reference proteome</keyword>
<organism evidence="2 3">
    <name type="scientific">Microbacterium suwonense</name>
    <dbReference type="NCBI Taxonomy" id="683047"/>
    <lineage>
        <taxon>Bacteria</taxon>
        <taxon>Bacillati</taxon>
        <taxon>Actinomycetota</taxon>
        <taxon>Actinomycetes</taxon>
        <taxon>Micrococcales</taxon>
        <taxon>Microbacteriaceae</taxon>
        <taxon>Microbacterium</taxon>
    </lineage>
</organism>
<accession>A0ABM8FWG1</accession>
<sequence>MTPINALVPDLLDRYGVSSIPLYRSSNVETVRALVARGLGYSVMAIPPLDPGAGGDPTVAIPISSDYPRGHMVLATRDAAHVTARTRAIVEQCRRIFADWL</sequence>
<dbReference type="Gene3D" id="3.40.190.10">
    <property type="entry name" value="Periplasmic binding protein-like II"/>
    <property type="match status" value="2"/>
</dbReference>
<dbReference type="RefSeq" id="WP_286300542.1">
    <property type="nucleotide sequence ID" value="NZ_AP027728.1"/>
</dbReference>
<protein>
    <recommendedName>
        <fullName evidence="1">LysR substrate-binding domain-containing protein</fullName>
    </recommendedName>
</protein>